<comment type="caution">
    <text evidence="1">The sequence shown here is derived from an EMBL/GenBank/DDBJ whole genome shotgun (WGS) entry which is preliminary data.</text>
</comment>
<organism evidence="1 2">
    <name type="scientific">Corchorus capsularis</name>
    <name type="common">Jute</name>
    <dbReference type="NCBI Taxonomy" id="210143"/>
    <lineage>
        <taxon>Eukaryota</taxon>
        <taxon>Viridiplantae</taxon>
        <taxon>Streptophyta</taxon>
        <taxon>Embryophyta</taxon>
        <taxon>Tracheophyta</taxon>
        <taxon>Spermatophyta</taxon>
        <taxon>Magnoliopsida</taxon>
        <taxon>eudicotyledons</taxon>
        <taxon>Gunneridae</taxon>
        <taxon>Pentapetalae</taxon>
        <taxon>rosids</taxon>
        <taxon>malvids</taxon>
        <taxon>Malvales</taxon>
        <taxon>Malvaceae</taxon>
        <taxon>Grewioideae</taxon>
        <taxon>Apeibeae</taxon>
        <taxon>Corchorus</taxon>
    </lineage>
</organism>
<keyword evidence="2" id="KW-1185">Reference proteome</keyword>
<accession>A0A1R3HD50</accession>
<gene>
    <name evidence="1" type="ORF">CCACVL1_20038</name>
</gene>
<name>A0A1R3HD50_COCAP</name>
<protein>
    <submittedName>
        <fullName evidence="1">Uncharacterized protein</fullName>
    </submittedName>
</protein>
<evidence type="ECO:0000313" key="2">
    <source>
        <dbReference type="Proteomes" id="UP000188268"/>
    </source>
</evidence>
<evidence type="ECO:0000313" key="1">
    <source>
        <dbReference type="EMBL" id="OMO68173.1"/>
    </source>
</evidence>
<dbReference type="Proteomes" id="UP000188268">
    <property type="component" value="Unassembled WGS sequence"/>
</dbReference>
<proteinExistence type="predicted"/>
<reference evidence="1 2" key="1">
    <citation type="submission" date="2013-09" db="EMBL/GenBank/DDBJ databases">
        <title>Corchorus capsularis genome sequencing.</title>
        <authorList>
            <person name="Alam M."/>
            <person name="Haque M.S."/>
            <person name="Islam M.S."/>
            <person name="Emdad E.M."/>
            <person name="Islam M.M."/>
            <person name="Ahmed B."/>
            <person name="Halim A."/>
            <person name="Hossen Q.M.M."/>
            <person name="Hossain M.Z."/>
            <person name="Ahmed R."/>
            <person name="Khan M.M."/>
            <person name="Islam R."/>
            <person name="Rashid M.M."/>
            <person name="Khan S.A."/>
            <person name="Rahman M.S."/>
            <person name="Alam M."/>
        </authorList>
    </citation>
    <scope>NUCLEOTIDE SEQUENCE [LARGE SCALE GENOMIC DNA]</scope>
    <source>
        <strain evidence="2">cv. CVL-1</strain>
        <tissue evidence="1">Whole seedling</tissue>
    </source>
</reference>
<sequence>MAGFDLKWDCTVDLIMDSARGQVLE</sequence>
<dbReference type="EMBL" id="AWWV01012234">
    <property type="protein sequence ID" value="OMO68173.1"/>
    <property type="molecule type" value="Genomic_DNA"/>
</dbReference>
<dbReference type="Gramene" id="OMO68173">
    <property type="protein sequence ID" value="OMO68173"/>
    <property type="gene ID" value="CCACVL1_20038"/>
</dbReference>
<dbReference type="AlphaFoldDB" id="A0A1R3HD50"/>